<evidence type="ECO:0000313" key="3">
    <source>
        <dbReference type="Proteomes" id="UP000887013"/>
    </source>
</evidence>
<accession>A0A8X6QAM9</accession>
<sequence length="161" mass="18328">MISAPLCKFIAFKPLITSIAYLPQQNEAFLEQVEASAGRLQHSERCRNHSNNRDQKRQRSNSRPSKHGVVHYIETTNPPIVSKVRCLPHVKLKAAKEEFSSCIDRFSRGIEAILILDTSAGTVSKHMERKYWCAGGKRTTDQGYAIQIIAIHFLDQISWYT</sequence>
<feature type="compositionally biased region" description="Basic residues" evidence="1">
    <location>
        <begin position="58"/>
        <end position="67"/>
    </location>
</feature>
<organism evidence="2 3">
    <name type="scientific">Nephila pilipes</name>
    <name type="common">Giant wood spider</name>
    <name type="synonym">Nephila maculata</name>
    <dbReference type="NCBI Taxonomy" id="299642"/>
    <lineage>
        <taxon>Eukaryota</taxon>
        <taxon>Metazoa</taxon>
        <taxon>Ecdysozoa</taxon>
        <taxon>Arthropoda</taxon>
        <taxon>Chelicerata</taxon>
        <taxon>Arachnida</taxon>
        <taxon>Araneae</taxon>
        <taxon>Araneomorphae</taxon>
        <taxon>Entelegynae</taxon>
        <taxon>Araneoidea</taxon>
        <taxon>Nephilidae</taxon>
        <taxon>Nephila</taxon>
    </lineage>
</organism>
<evidence type="ECO:0000313" key="2">
    <source>
        <dbReference type="EMBL" id="GFU08154.1"/>
    </source>
</evidence>
<feature type="region of interest" description="Disordered" evidence="1">
    <location>
        <begin position="40"/>
        <end position="67"/>
    </location>
</feature>
<proteinExistence type="predicted"/>
<reference evidence="2" key="1">
    <citation type="submission" date="2020-08" db="EMBL/GenBank/DDBJ databases">
        <title>Multicomponent nature underlies the extraordinary mechanical properties of spider dragline silk.</title>
        <authorList>
            <person name="Kono N."/>
            <person name="Nakamura H."/>
            <person name="Mori M."/>
            <person name="Yoshida Y."/>
            <person name="Ohtoshi R."/>
            <person name="Malay A.D."/>
            <person name="Moran D.A.P."/>
            <person name="Tomita M."/>
            <person name="Numata K."/>
            <person name="Arakawa K."/>
        </authorList>
    </citation>
    <scope>NUCLEOTIDE SEQUENCE</scope>
</reference>
<dbReference type="EMBL" id="BMAW01028585">
    <property type="protein sequence ID" value="GFU08154.1"/>
    <property type="molecule type" value="Genomic_DNA"/>
</dbReference>
<protein>
    <submittedName>
        <fullName evidence="2">Uncharacterized protein</fullName>
    </submittedName>
</protein>
<evidence type="ECO:0000256" key="1">
    <source>
        <dbReference type="SAM" id="MobiDB-lite"/>
    </source>
</evidence>
<gene>
    <name evidence="2" type="ORF">NPIL_146071</name>
</gene>
<dbReference type="AlphaFoldDB" id="A0A8X6QAM9"/>
<dbReference type="Proteomes" id="UP000887013">
    <property type="component" value="Unassembled WGS sequence"/>
</dbReference>
<feature type="compositionally biased region" description="Basic and acidic residues" evidence="1">
    <location>
        <begin position="41"/>
        <end position="57"/>
    </location>
</feature>
<comment type="caution">
    <text evidence="2">The sequence shown here is derived from an EMBL/GenBank/DDBJ whole genome shotgun (WGS) entry which is preliminary data.</text>
</comment>
<name>A0A8X6QAM9_NEPPI</name>
<keyword evidence="3" id="KW-1185">Reference proteome</keyword>